<comment type="catalytic activity">
    <reaction evidence="8">
        <text>(6S)-5,6,7,8-tetrahydrofolate + NADP(+) = 7,8-dihydrofolate + NADPH + H(+)</text>
        <dbReference type="Rhea" id="RHEA:15009"/>
        <dbReference type="ChEBI" id="CHEBI:15378"/>
        <dbReference type="ChEBI" id="CHEBI:57451"/>
        <dbReference type="ChEBI" id="CHEBI:57453"/>
        <dbReference type="ChEBI" id="CHEBI:57783"/>
        <dbReference type="ChEBI" id="CHEBI:58349"/>
        <dbReference type="EC" id="1.5.1.3"/>
    </reaction>
</comment>
<dbReference type="EC" id="1.5.1.3" evidence="3 8"/>
<dbReference type="InterPro" id="IPR024072">
    <property type="entry name" value="DHFR-like_dom_sf"/>
</dbReference>
<keyword evidence="4 8" id="KW-0554">One-carbon metabolism</keyword>
<evidence type="ECO:0000256" key="2">
    <source>
        <dbReference type="ARBA" id="ARBA00009539"/>
    </source>
</evidence>
<dbReference type="GO" id="GO:0070401">
    <property type="term" value="F:NADP+ binding"/>
    <property type="evidence" value="ECO:0007669"/>
    <property type="project" value="UniProtKB-ARBA"/>
</dbReference>
<feature type="domain" description="DHFR" evidence="9">
    <location>
        <begin position="1"/>
        <end position="161"/>
    </location>
</feature>
<dbReference type="EMBL" id="JXRP01000019">
    <property type="protein sequence ID" value="KIL44130.1"/>
    <property type="molecule type" value="Genomic_DNA"/>
</dbReference>
<sequence>MISIIVAHANNRIIGHQNDMPWHLPNDLAYFKEKTLGKRLLMGRKTFEAMNGPLKGRTNIVLTSRKNWLHEGADVVHTLEQGLEALQTDYASEAFVIGGGELYKAAIDYVDRLYITVINVDVEGDTAFPVYDTGEWVEVSSVKGIRDERNPYDYEFKVFDRAGKL</sequence>
<dbReference type="STRING" id="889306.KP78_30940"/>
<proteinExistence type="inferred from homology"/>
<dbReference type="GO" id="GO:0006730">
    <property type="term" value="P:one-carbon metabolic process"/>
    <property type="evidence" value="ECO:0007669"/>
    <property type="project" value="UniProtKB-KW"/>
</dbReference>
<comment type="pathway">
    <text evidence="1 8">Cofactor biosynthesis; tetrahydrofolate biosynthesis; 5,6,7,8-tetrahydrofolate from 7,8-dihydrofolate: step 1/1.</text>
</comment>
<evidence type="ECO:0000256" key="4">
    <source>
        <dbReference type="ARBA" id="ARBA00022563"/>
    </source>
</evidence>
<evidence type="ECO:0000256" key="1">
    <source>
        <dbReference type="ARBA" id="ARBA00004903"/>
    </source>
</evidence>
<dbReference type="GO" id="GO:0046654">
    <property type="term" value="P:tetrahydrofolate biosynthetic process"/>
    <property type="evidence" value="ECO:0007669"/>
    <property type="project" value="UniProtKB-UniPathway"/>
</dbReference>
<organism evidence="10 11">
    <name type="scientific">Jeotgalibacillus soli</name>
    <dbReference type="NCBI Taxonomy" id="889306"/>
    <lineage>
        <taxon>Bacteria</taxon>
        <taxon>Bacillati</taxon>
        <taxon>Bacillota</taxon>
        <taxon>Bacilli</taxon>
        <taxon>Bacillales</taxon>
        <taxon>Caryophanaceae</taxon>
        <taxon>Jeotgalibacillus</taxon>
    </lineage>
</organism>
<gene>
    <name evidence="10" type="ORF">KP78_30940</name>
</gene>
<dbReference type="SUPFAM" id="SSF53597">
    <property type="entry name" value="Dihydrofolate reductase-like"/>
    <property type="match status" value="1"/>
</dbReference>
<dbReference type="Gene3D" id="3.40.430.10">
    <property type="entry name" value="Dihydrofolate Reductase, subunit A"/>
    <property type="match status" value="1"/>
</dbReference>
<evidence type="ECO:0000256" key="8">
    <source>
        <dbReference type="PIRNR" id="PIRNR000194"/>
    </source>
</evidence>
<comment type="function">
    <text evidence="7 8">Key enzyme in folate metabolism. Catalyzes an essential reaction for de novo glycine and purine synthesis, and for DNA precursor synthesis.</text>
</comment>
<evidence type="ECO:0000259" key="9">
    <source>
        <dbReference type="PROSITE" id="PS51330"/>
    </source>
</evidence>
<dbReference type="GO" id="GO:0004146">
    <property type="term" value="F:dihydrofolate reductase activity"/>
    <property type="evidence" value="ECO:0007669"/>
    <property type="project" value="UniProtKB-EC"/>
</dbReference>
<comment type="caution">
    <text evidence="10">The sequence shown here is derived from an EMBL/GenBank/DDBJ whole genome shotgun (WGS) entry which is preliminary data.</text>
</comment>
<evidence type="ECO:0000256" key="6">
    <source>
        <dbReference type="ARBA" id="ARBA00023002"/>
    </source>
</evidence>
<keyword evidence="6 8" id="KW-0560">Oxidoreductase</keyword>
<dbReference type="PANTHER" id="PTHR48069">
    <property type="entry name" value="DIHYDROFOLATE REDUCTASE"/>
    <property type="match status" value="1"/>
</dbReference>
<evidence type="ECO:0000256" key="5">
    <source>
        <dbReference type="ARBA" id="ARBA00022857"/>
    </source>
</evidence>
<dbReference type="OrthoDB" id="9804315at2"/>
<accession>A0A0C2R1F3</accession>
<evidence type="ECO:0000256" key="3">
    <source>
        <dbReference type="ARBA" id="ARBA00012856"/>
    </source>
</evidence>
<dbReference type="PATRIC" id="fig|889306.3.peg.3107"/>
<dbReference type="UniPathway" id="UPA00077">
    <property type="reaction ID" value="UER00158"/>
</dbReference>
<dbReference type="PROSITE" id="PS51330">
    <property type="entry name" value="DHFR_2"/>
    <property type="match status" value="1"/>
</dbReference>
<dbReference type="CDD" id="cd00209">
    <property type="entry name" value="DHFR"/>
    <property type="match status" value="1"/>
</dbReference>
<dbReference type="PANTHER" id="PTHR48069:SF3">
    <property type="entry name" value="DIHYDROFOLATE REDUCTASE"/>
    <property type="match status" value="1"/>
</dbReference>
<keyword evidence="5 8" id="KW-0521">NADP</keyword>
<dbReference type="InterPro" id="IPR012259">
    <property type="entry name" value="DHFR"/>
</dbReference>
<protein>
    <recommendedName>
        <fullName evidence="3 8">Dihydrofolate reductase</fullName>
        <ecNumber evidence="3 8">1.5.1.3</ecNumber>
    </recommendedName>
</protein>
<comment type="similarity">
    <text evidence="2 8">Belongs to the dihydrofolate reductase family.</text>
</comment>
<dbReference type="PIRSF" id="PIRSF000194">
    <property type="entry name" value="DHFR"/>
    <property type="match status" value="1"/>
</dbReference>
<evidence type="ECO:0000313" key="10">
    <source>
        <dbReference type="EMBL" id="KIL44130.1"/>
    </source>
</evidence>
<dbReference type="InterPro" id="IPR001796">
    <property type="entry name" value="DHFR_dom"/>
</dbReference>
<dbReference type="PRINTS" id="PR00070">
    <property type="entry name" value="DHFR"/>
</dbReference>
<name>A0A0C2R1F3_9BACL</name>
<dbReference type="GO" id="GO:0046452">
    <property type="term" value="P:dihydrofolate metabolic process"/>
    <property type="evidence" value="ECO:0007669"/>
    <property type="project" value="TreeGrafter"/>
</dbReference>
<evidence type="ECO:0000313" key="11">
    <source>
        <dbReference type="Proteomes" id="UP000031938"/>
    </source>
</evidence>
<dbReference type="RefSeq" id="WP_041090044.1">
    <property type="nucleotide sequence ID" value="NZ_JXRP01000019.1"/>
</dbReference>
<dbReference type="GO" id="GO:0046655">
    <property type="term" value="P:folic acid metabolic process"/>
    <property type="evidence" value="ECO:0007669"/>
    <property type="project" value="TreeGrafter"/>
</dbReference>
<reference evidence="10 11" key="1">
    <citation type="submission" date="2015-01" db="EMBL/GenBank/DDBJ databases">
        <title>Genome sequencing of Jeotgalibacillus soli.</title>
        <authorList>
            <person name="Goh K.M."/>
            <person name="Chan K.-G."/>
            <person name="Yaakop A.S."/>
            <person name="Ee R."/>
            <person name="Gan H.M."/>
            <person name="Chan C.S."/>
        </authorList>
    </citation>
    <scope>NUCLEOTIDE SEQUENCE [LARGE SCALE GENOMIC DNA]</scope>
    <source>
        <strain evidence="10 11">P9</strain>
    </source>
</reference>
<dbReference type="AlphaFoldDB" id="A0A0C2R1F3"/>
<keyword evidence="11" id="KW-1185">Reference proteome</keyword>
<dbReference type="FunFam" id="3.40.430.10:FF:000001">
    <property type="entry name" value="Dihydrofolate reductase"/>
    <property type="match status" value="1"/>
</dbReference>
<dbReference type="Pfam" id="PF00186">
    <property type="entry name" value="DHFR_1"/>
    <property type="match status" value="1"/>
</dbReference>
<evidence type="ECO:0000256" key="7">
    <source>
        <dbReference type="ARBA" id="ARBA00025067"/>
    </source>
</evidence>
<dbReference type="Proteomes" id="UP000031938">
    <property type="component" value="Unassembled WGS sequence"/>
</dbReference>
<dbReference type="GO" id="GO:0005829">
    <property type="term" value="C:cytosol"/>
    <property type="evidence" value="ECO:0007669"/>
    <property type="project" value="TreeGrafter"/>
</dbReference>